<dbReference type="GO" id="GO:0036449">
    <property type="term" value="C:microtubule minus-end"/>
    <property type="evidence" value="ECO:0007669"/>
    <property type="project" value="TreeGrafter"/>
</dbReference>
<dbReference type="GO" id="GO:0005516">
    <property type="term" value="F:calmodulin binding"/>
    <property type="evidence" value="ECO:0007669"/>
    <property type="project" value="InterPro"/>
</dbReference>
<dbReference type="GO" id="GO:0031122">
    <property type="term" value="P:cytoplasmic microtubule organization"/>
    <property type="evidence" value="ECO:0007669"/>
    <property type="project" value="TreeGrafter"/>
</dbReference>
<comment type="caution">
    <text evidence="2">The sequence shown here is derived from an EMBL/GenBank/DDBJ whole genome shotgun (WGS) entry which is preliminary data.</text>
</comment>
<dbReference type="GO" id="GO:0051011">
    <property type="term" value="F:microtubule minus-end binding"/>
    <property type="evidence" value="ECO:0007669"/>
    <property type="project" value="TreeGrafter"/>
</dbReference>
<accession>A0A498P3A3</accession>
<dbReference type="Proteomes" id="UP000290572">
    <property type="component" value="Unassembled WGS sequence"/>
</dbReference>
<proteinExistence type="predicted"/>
<evidence type="ECO:0000313" key="3">
    <source>
        <dbReference type="Proteomes" id="UP000290572"/>
    </source>
</evidence>
<evidence type="ECO:0000259" key="1">
    <source>
        <dbReference type="Pfam" id="PF11971"/>
    </source>
</evidence>
<evidence type="ECO:0000313" key="2">
    <source>
        <dbReference type="EMBL" id="RXN38685.1"/>
    </source>
</evidence>
<keyword evidence="3" id="KW-1185">Reference proteome</keyword>
<dbReference type="AlphaFoldDB" id="A0A498P3A3"/>
<protein>
    <submittedName>
        <fullName evidence="2">Calmodulin-regulated spectrin-associated 1-B isoform X4</fullName>
    </submittedName>
</protein>
<dbReference type="Pfam" id="PF11971">
    <property type="entry name" value="CAMSAP_CH"/>
    <property type="match status" value="1"/>
</dbReference>
<dbReference type="GO" id="GO:0007026">
    <property type="term" value="P:negative regulation of microtubule depolymerization"/>
    <property type="evidence" value="ECO:0007669"/>
    <property type="project" value="TreeGrafter"/>
</dbReference>
<feature type="domain" description="CASAMP second calponin-homology" evidence="1">
    <location>
        <begin position="90"/>
        <end position="129"/>
    </location>
</feature>
<dbReference type="PANTHER" id="PTHR21595">
    <property type="entry name" value="PATRONIN"/>
    <property type="match status" value="1"/>
</dbReference>
<reference evidence="2 3" key="1">
    <citation type="submission" date="2018-03" db="EMBL/GenBank/DDBJ databases">
        <title>Draft genome sequence of Rohu Carp (Labeo rohita).</title>
        <authorList>
            <person name="Das P."/>
            <person name="Kushwaha B."/>
            <person name="Joshi C.G."/>
            <person name="Kumar D."/>
            <person name="Nagpure N.S."/>
            <person name="Sahoo L."/>
            <person name="Das S.P."/>
            <person name="Bit A."/>
            <person name="Patnaik S."/>
            <person name="Meher P.K."/>
            <person name="Jayasankar P."/>
            <person name="Koringa P.G."/>
            <person name="Patel N.V."/>
            <person name="Hinsu A.T."/>
            <person name="Kumar R."/>
            <person name="Pandey M."/>
            <person name="Agarwal S."/>
            <person name="Srivastava S."/>
            <person name="Singh M."/>
            <person name="Iquebal M.A."/>
            <person name="Jaiswal S."/>
            <person name="Angadi U.B."/>
            <person name="Kumar N."/>
            <person name="Raza M."/>
            <person name="Shah T.M."/>
            <person name="Rai A."/>
            <person name="Jena J.K."/>
        </authorList>
    </citation>
    <scope>NUCLEOTIDE SEQUENCE [LARGE SCALE GENOMIC DNA]</scope>
    <source>
        <strain evidence="2">DASCIFA01</strain>
        <tissue evidence="2">Testis</tissue>
    </source>
</reference>
<dbReference type="STRING" id="84645.A0A498P3A3"/>
<dbReference type="EMBL" id="QBIY01004609">
    <property type="protein sequence ID" value="RXN38685.1"/>
    <property type="molecule type" value="Genomic_DNA"/>
</dbReference>
<gene>
    <name evidence="2" type="ORF">ROHU_000895</name>
</gene>
<dbReference type="InterPro" id="IPR022613">
    <property type="entry name" value="CH_CAMSAP_2"/>
</dbReference>
<sequence>MSSHIPMIDALMMAYTVEMISIEKVVTCVKRFSTFSASKELPFDLEDAMVFWINKVNLKMREITEKEHKSKQHLLESPSHQKVRYRRDHASGRQLPYFPLLEDLIRDVCDGAALLTVVHYYCPDLMKLDGRVK</sequence>
<dbReference type="PANTHER" id="PTHR21595:SF3">
    <property type="entry name" value="CALMODULIN-REGULATED SPECTRIN-ASSOCIATED PROTEIN 1"/>
    <property type="match status" value="1"/>
</dbReference>
<organism evidence="2 3">
    <name type="scientific">Labeo rohita</name>
    <name type="common">Indian major carp</name>
    <name type="synonym">Cyprinus rohita</name>
    <dbReference type="NCBI Taxonomy" id="84645"/>
    <lineage>
        <taxon>Eukaryota</taxon>
        <taxon>Metazoa</taxon>
        <taxon>Chordata</taxon>
        <taxon>Craniata</taxon>
        <taxon>Vertebrata</taxon>
        <taxon>Euteleostomi</taxon>
        <taxon>Actinopterygii</taxon>
        <taxon>Neopterygii</taxon>
        <taxon>Teleostei</taxon>
        <taxon>Ostariophysi</taxon>
        <taxon>Cypriniformes</taxon>
        <taxon>Cyprinidae</taxon>
        <taxon>Labeoninae</taxon>
        <taxon>Labeonini</taxon>
        <taxon>Labeo</taxon>
    </lineage>
</organism>
<name>A0A498P3A3_LABRO</name>
<dbReference type="InterPro" id="IPR032940">
    <property type="entry name" value="CAMSAP"/>
</dbReference>